<dbReference type="RefSeq" id="WP_236551983.1">
    <property type="nucleotide sequence ID" value="NZ_JAMYEG010000004.1"/>
</dbReference>
<evidence type="ECO:0000313" key="1">
    <source>
        <dbReference type="EMBL" id="VXC03920.1"/>
    </source>
</evidence>
<reference evidence="1 2" key="1">
    <citation type="submission" date="2019-10" db="EMBL/GenBank/DDBJ databases">
        <authorList>
            <person name="Karimi E."/>
        </authorList>
    </citation>
    <scope>NUCLEOTIDE SEQUENCE [LARGE SCALE GENOMIC DNA]</scope>
    <source>
        <strain evidence="1">Bacillus sp. 348</strain>
    </source>
</reference>
<proteinExistence type="predicted"/>
<dbReference type="AlphaFoldDB" id="A0A653VCH7"/>
<name>A0A653VCH7_BACAB</name>
<protein>
    <submittedName>
        <fullName evidence="1">Uncharacterized protein</fullName>
    </submittedName>
</protein>
<organism evidence="1 2">
    <name type="scientific">Bacillus altitudinis</name>
    <dbReference type="NCBI Taxonomy" id="293387"/>
    <lineage>
        <taxon>Bacteria</taxon>
        <taxon>Bacillati</taxon>
        <taxon>Bacillota</taxon>
        <taxon>Bacilli</taxon>
        <taxon>Bacillales</taxon>
        <taxon>Bacillaceae</taxon>
        <taxon>Bacillus</taxon>
    </lineage>
</organism>
<gene>
    <name evidence="1" type="ORF">BACI348_50110</name>
</gene>
<evidence type="ECO:0000313" key="2">
    <source>
        <dbReference type="Proteomes" id="UP000433089"/>
    </source>
</evidence>
<accession>A0A653VCH7</accession>
<sequence length="98" mass="11401">MNSMTEEQAMAILTRIAAAYPRFELSTDAIGKERIKIWFEHLTALPYEAVSKKVDQHIAEKRFPPAIAEIQVHQPESNDFIEQQKEWEKNAKFAKQRS</sequence>
<dbReference type="EMBL" id="CABWLH010000010">
    <property type="protein sequence ID" value="VXC03920.1"/>
    <property type="molecule type" value="Genomic_DNA"/>
</dbReference>
<dbReference type="Gene3D" id="1.10.8.200">
    <property type="entry name" value="Replisome organizer (g39p helicase loader/inhibitor protein)"/>
    <property type="match status" value="1"/>
</dbReference>
<dbReference type="Proteomes" id="UP000433089">
    <property type="component" value="Unassembled WGS sequence"/>
</dbReference>